<feature type="region of interest" description="Disordered" evidence="2">
    <location>
        <begin position="1122"/>
        <end position="1185"/>
    </location>
</feature>
<feature type="compositionally biased region" description="Basic and acidic residues" evidence="2">
    <location>
        <begin position="389"/>
        <end position="405"/>
    </location>
</feature>
<feature type="compositionally biased region" description="Acidic residues" evidence="2">
    <location>
        <begin position="627"/>
        <end position="637"/>
    </location>
</feature>
<feature type="compositionally biased region" description="Basic and acidic residues" evidence="2">
    <location>
        <begin position="813"/>
        <end position="825"/>
    </location>
</feature>
<dbReference type="GO" id="GO:0005886">
    <property type="term" value="C:plasma membrane"/>
    <property type="evidence" value="ECO:0007669"/>
    <property type="project" value="TreeGrafter"/>
</dbReference>
<dbReference type="InterPro" id="IPR028245">
    <property type="entry name" value="PIL1/LSP1"/>
</dbReference>
<feature type="region of interest" description="Disordered" evidence="2">
    <location>
        <begin position="112"/>
        <end position="146"/>
    </location>
</feature>
<feature type="compositionally biased region" description="Polar residues" evidence="2">
    <location>
        <begin position="123"/>
        <end position="139"/>
    </location>
</feature>
<evidence type="ECO:0000256" key="2">
    <source>
        <dbReference type="SAM" id="MobiDB-lite"/>
    </source>
</evidence>
<keyword evidence="4" id="KW-1185">Reference proteome</keyword>
<evidence type="ECO:0000313" key="3">
    <source>
        <dbReference type="EMBL" id="KAF9449205.1"/>
    </source>
</evidence>
<feature type="region of interest" description="Disordered" evidence="2">
    <location>
        <begin position="840"/>
        <end position="914"/>
    </location>
</feature>
<keyword evidence="1" id="KW-0175">Coiled coil</keyword>
<feature type="compositionally biased region" description="Basic and acidic residues" evidence="2">
    <location>
        <begin position="112"/>
        <end position="122"/>
    </location>
</feature>
<feature type="region of interest" description="Disordered" evidence="2">
    <location>
        <begin position="438"/>
        <end position="683"/>
    </location>
</feature>
<protein>
    <submittedName>
        <fullName evidence="3">Uncharacterized protein</fullName>
    </submittedName>
</protein>
<accession>A0A9P5XEF5</accession>
<evidence type="ECO:0000313" key="4">
    <source>
        <dbReference type="Proteomes" id="UP000807342"/>
    </source>
</evidence>
<feature type="compositionally biased region" description="Basic and acidic residues" evidence="2">
    <location>
        <begin position="486"/>
        <end position="502"/>
    </location>
</feature>
<feature type="coiled-coil region" evidence="1">
    <location>
        <begin position="61"/>
        <end position="105"/>
    </location>
</feature>
<evidence type="ECO:0000256" key="1">
    <source>
        <dbReference type="SAM" id="Coils"/>
    </source>
</evidence>
<feature type="region of interest" description="Disordered" evidence="2">
    <location>
        <begin position="310"/>
        <end position="337"/>
    </location>
</feature>
<feature type="compositionally biased region" description="Basic and acidic residues" evidence="2">
    <location>
        <begin position="546"/>
        <end position="609"/>
    </location>
</feature>
<feature type="compositionally biased region" description="Polar residues" evidence="2">
    <location>
        <begin position="313"/>
        <end position="323"/>
    </location>
</feature>
<feature type="compositionally biased region" description="Basic and acidic residues" evidence="2">
    <location>
        <begin position="659"/>
        <end position="670"/>
    </location>
</feature>
<feature type="region of interest" description="Disordered" evidence="2">
    <location>
        <begin position="373"/>
        <end position="405"/>
    </location>
</feature>
<feature type="compositionally biased region" description="Polar residues" evidence="2">
    <location>
        <begin position="1164"/>
        <end position="1173"/>
    </location>
</feature>
<dbReference type="OrthoDB" id="3358861at2759"/>
<dbReference type="GO" id="GO:0006897">
    <property type="term" value="P:endocytosis"/>
    <property type="evidence" value="ECO:0007669"/>
    <property type="project" value="TreeGrafter"/>
</dbReference>
<feature type="compositionally biased region" description="Polar residues" evidence="2">
    <location>
        <begin position="800"/>
        <end position="810"/>
    </location>
</feature>
<dbReference type="PANTHER" id="PTHR31962:SF1">
    <property type="entry name" value="SPHINGOLIPID LONG CHAIN BASE-RESPONSIVE PROTEIN PIL1"/>
    <property type="match status" value="1"/>
</dbReference>
<organism evidence="3 4">
    <name type="scientific">Macrolepiota fuliginosa MF-IS2</name>
    <dbReference type="NCBI Taxonomy" id="1400762"/>
    <lineage>
        <taxon>Eukaryota</taxon>
        <taxon>Fungi</taxon>
        <taxon>Dikarya</taxon>
        <taxon>Basidiomycota</taxon>
        <taxon>Agaricomycotina</taxon>
        <taxon>Agaricomycetes</taxon>
        <taxon>Agaricomycetidae</taxon>
        <taxon>Agaricales</taxon>
        <taxon>Agaricineae</taxon>
        <taxon>Agaricaceae</taxon>
        <taxon>Macrolepiota</taxon>
    </lineage>
</organism>
<dbReference type="InterPro" id="IPR027267">
    <property type="entry name" value="AH/BAR_dom_sf"/>
</dbReference>
<name>A0A9P5XEF5_9AGAR</name>
<reference evidence="3" key="1">
    <citation type="submission" date="2020-11" db="EMBL/GenBank/DDBJ databases">
        <authorList>
            <consortium name="DOE Joint Genome Institute"/>
            <person name="Ahrendt S."/>
            <person name="Riley R."/>
            <person name="Andreopoulos W."/>
            <person name="Labutti K."/>
            <person name="Pangilinan J."/>
            <person name="Ruiz-Duenas F.J."/>
            <person name="Barrasa J.M."/>
            <person name="Sanchez-Garcia M."/>
            <person name="Camarero S."/>
            <person name="Miyauchi S."/>
            <person name="Serrano A."/>
            <person name="Linde D."/>
            <person name="Babiker R."/>
            <person name="Drula E."/>
            <person name="Ayuso-Fernandez I."/>
            <person name="Pacheco R."/>
            <person name="Padilla G."/>
            <person name="Ferreira P."/>
            <person name="Barriuso J."/>
            <person name="Kellner H."/>
            <person name="Castanera R."/>
            <person name="Alfaro M."/>
            <person name="Ramirez L."/>
            <person name="Pisabarro A.G."/>
            <person name="Kuo A."/>
            <person name="Tritt A."/>
            <person name="Lipzen A."/>
            <person name="He G."/>
            <person name="Yan M."/>
            <person name="Ng V."/>
            <person name="Cullen D."/>
            <person name="Martin F."/>
            <person name="Rosso M.-N."/>
            <person name="Henrissat B."/>
            <person name="Hibbett D."/>
            <person name="Martinez A.T."/>
            <person name="Grigoriev I.V."/>
        </authorList>
    </citation>
    <scope>NUCLEOTIDE SEQUENCE</scope>
    <source>
        <strain evidence="3">MF-IS2</strain>
    </source>
</reference>
<dbReference type="PANTHER" id="PTHR31962">
    <property type="entry name" value="SPHINGOLIPID LONG CHAIN BASE-RESPONSIVE PROTEIN PIL1"/>
    <property type="match status" value="1"/>
</dbReference>
<comment type="caution">
    <text evidence="3">The sequence shown here is derived from an EMBL/GenBank/DDBJ whole genome shotgun (WGS) entry which is preliminary data.</text>
</comment>
<dbReference type="GO" id="GO:0070941">
    <property type="term" value="P:eisosome assembly"/>
    <property type="evidence" value="ECO:0007669"/>
    <property type="project" value="TreeGrafter"/>
</dbReference>
<gene>
    <name evidence="3" type="ORF">P691DRAFT_574737</name>
</gene>
<proteinExistence type="predicted"/>
<dbReference type="Proteomes" id="UP000807342">
    <property type="component" value="Unassembled WGS sequence"/>
</dbReference>
<feature type="region of interest" description="Disordered" evidence="2">
    <location>
        <begin position="747"/>
        <end position="827"/>
    </location>
</feature>
<sequence length="1303" mass="141206">MVHRLSDSRLLSNLISHEKDYSKHLQSLLSSSHASLASLSAFAAAATPSISRVILSISGDLSSADDALRRYKDAVDAWREQLKTLKDMEAEISNILRDREILVTRVLKASKSEKLPKDKDRNGNVSRRNSVISQHQRFPSSSSLSLSVDHSAYTPSASLPTSSKLANAQTELQACEAHLAVKERELEVARVASIRDGLHIRCDALVECGRDWVEMGKVALRTLEGLQVAEGDLQKLKHPQEPYSAPHPPSSTLHKALLPPPRGETGSDLGYHPSSELSSIGPSQSASQVNISIDTSATVIPNAPNPILGFNGSDIQSGQTRANPMSAPHVYKSDAPPSTLPPSNVEYGKFHVPPAHAILDTTMPTVTPITSRLEAPRTGSGYLTPASNEEEKPYTTTERRTTNHTVRVDKDLDAEDQPYLTREEKLLREGKLRIVDNPRYHQPATVPEAPISQPGTVPTHAVQAEATEDSTATGPAQVQPPEPEVADNREIGEREELSEQTHGETPPSISEQPQTPKKRSKRMESPAPGTPQKSGFLGSLKKVFGHHRDTSVERGEKAREKERGKEEKAVEREEKAKEKEQKREERVKQQKERKEKMKEREAEDKERASLKKKQKRERQMKSLVPDSSDDEGGDVSDEEKRTAGRASGFLKFGKKKKQDKWETRTDKNLSEIRGQSGEGGGDRVVGVMGGFVMKENVDLEKNLREGVAGRRASIGGVDGGKQVKGSVRRASTDGRFVVEGGAKVGRTVSLPPVASSSRLRPEDKASRPFDATSGRFVYPPPPVPSHPGASTETRFREELASQSGSSSRISPTHKRESGGMKDKGYASDTTSFASARAAHIPTASAPTGPTGVARKPTTKKRTSAQVGGSGHGPVLNGAPVLGGPSSGYSGRRASVDINAAPPRPASGAGHRRVASVDYGRPTSTTFVRHPPTRAPATIMIPAVPSAVPPTGGQDSLMSIVDSVTRRNRQAWDAALMEARVDKSRGEMKSEIASSFSGRNGSGVVMAAGTGTGEMVEGRATECLGDSVRAPLSTDREVLLTSTKGTPGLPRGGATTAFMTVRTQVNGVQDKKPLKSAMRASRSPSPERAVRDYVFVEGSGVGRGSSRAYATGTGRDRIVPMEVLPSVSSLPGETRTMPGGGVTNGKKKDEIEDEEDDDSASISSYETGQENIASTDDEKKRKTDGAAAVVRALREEDVDRRPGGLSLPVQHPGGGRVSVFRCNRHSRLRPLPLRTRWTKKGGPPMCSEISLRLLQSWQQISHSIKPHHLFCRCRRGMVRGGPRRKIYGTTRVMMMWSIRGRRIY</sequence>
<dbReference type="GO" id="GO:0036286">
    <property type="term" value="C:eisosome filament"/>
    <property type="evidence" value="ECO:0007669"/>
    <property type="project" value="TreeGrafter"/>
</dbReference>
<dbReference type="EMBL" id="MU151137">
    <property type="protein sequence ID" value="KAF9449205.1"/>
    <property type="molecule type" value="Genomic_DNA"/>
</dbReference>
<dbReference type="Gene3D" id="1.20.1270.60">
    <property type="entry name" value="Arfaptin homology (AH) domain/BAR domain"/>
    <property type="match status" value="1"/>
</dbReference>
<feature type="region of interest" description="Disordered" evidence="2">
    <location>
        <begin position="238"/>
        <end position="283"/>
    </location>
</feature>
<dbReference type="GO" id="GO:0008289">
    <property type="term" value="F:lipid binding"/>
    <property type="evidence" value="ECO:0007669"/>
    <property type="project" value="TreeGrafter"/>
</dbReference>